<dbReference type="PANTHER" id="PTHR47835:SF3">
    <property type="entry name" value="HELICASE FOR MEIOSIS 1"/>
    <property type="match status" value="1"/>
</dbReference>
<dbReference type="SUPFAM" id="SSF158702">
    <property type="entry name" value="Sec63 N-terminal domain-like"/>
    <property type="match status" value="1"/>
</dbReference>
<sequence>MAAKFFSAAPSESADTQLVHTENHETTDPMASSTSFKNTTGRTGNSMEMQLSPCAEEHQETSSQPSPVAAETPASPKYNEIRLRYRLSLPTMRSLSTIEKAPDRRKVLQTACLAAEFRCFPIKPEEKNLLREINDHTGIPYPITGTATEPWQKVSLLVQIDLLRTGWPNKISANARKELLKESGRIYTVLDNVLRCLADILGEREDGRGVTVTLDVLRSVKAKIWEGTDMELLQVDGIGAAKMKRLVDAGVKTIKQLAGLEFYHIERLLSRNPPFGHQMIHQLSGFPLLHLHLGAVTKYTLLQDNRQNTTSVLHPPCVVRVVLGFANEIMPTWRKRCPWTTLVIEGEDGRLLWFWRGSVKRIENSKIMFARLDVKKGESIKATFACEEIVGTLIRSTLAV</sequence>
<dbReference type="HOGENOM" id="CLU_048308_0_0_1"/>
<dbReference type="OMA" id="HKVAGFP"/>
<dbReference type="EMBL" id="ABDG02000019">
    <property type="protein sequence ID" value="EHK48281.1"/>
    <property type="molecule type" value="Genomic_DNA"/>
</dbReference>
<dbReference type="KEGG" id="tatv:25786440"/>
<dbReference type="InterPro" id="IPR004179">
    <property type="entry name" value="Sec63-dom"/>
</dbReference>
<reference evidence="3 4" key="1">
    <citation type="journal article" date="2011" name="Genome Biol.">
        <title>Comparative genome sequence analysis underscores mycoparasitism as the ancestral life style of Trichoderma.</title>
        <authorList>
            <person name="Kubicek C.P."/>
            <person name="Herrera-Estrella A."/>
            <person name="Seidl-Seiboth V."/>
            <person name="Martinez D.A."/>
            <person name="Druzhinina I.S."/>
            <person name="Thon M."/>
            <person name="Zeilinger S."/>
            <person name="Casas-Flores S."/>
            <person name="Horwitz B.A."/>
            <person name="Mukherjee P.K."/>
            <person name="Mukherjee M."/>
            <person name="Kredics L."/>
            <person name="Alcaraz L.D."/>
            <person name="Aerts A."/>
            <person name="Antal Z."/>
            <person name="Atanasova L."/>
            <person name="Cervantes-Badillo M.G."/>
            <person name="Challacombe J."/>
            <person name="Chertkov O."/>
            <person name="McCluskey K."/>
            <person name="Coulpier F."/>
            <person name="Deshpande N."/>
            <person name="von Doehren H."/>
            <person name="Ebbole D.J."/>
            <person name="Esquivel-Naranjo E.U."/>
            <person name="Fekete E."/>
            <person name="Flipphi M."/>
            <person name="Glaser F."/>
            <person name="Gomez-Rodriguez E.Y."/>
            <person name="Gruber S."/>
            <person name="Han C."/>
            <person name="Henrissat B."/>
            <person name="Hermosa R."/>
            <person name="Hernandez-Onate M."/>
            <person name="Karaffa L."/>
            <person name="Kosti I."/>
            <person name="Le Crom S."/>
            <person name="Lindquist E."/>
            <person name="Lucas S."/>
            <person name="Luebeck M."/>
            <person name="Luebeck P.S."/>
            <person name="Margeot A."/>
            <person name="Metz B."/>
            <person name="Misra M."/>
            <person name="Nevalainen H."/>
            <person name="Omann M."/>
            <person name="Packer N."/>
            <person name="Perrone G."/>
            <person name="Uresti-Rivera E.E."/>
            <person name="Salamov A."/>
            <person name="Schmoll M."/>
            <person name="Seiboth B."/>
            <person name="Shapiro H."/>
            <person name="Sukno S."/>
            <person name="Tamayo-Ramos J.A."/>
            <person name="Tisch D."/>
            <person name="Wiest A."/>
            <person name="Wilkinson H.H."/>
            <person name="Zhang M."/>
            <person name="Coutinho P.M."/>
            <person name="Kenerley C.M."/>
            <person name="Monte E."/>
            <person name="Baker S.E."/>
            <person name="Grigoriev I.V."/>
        </authorList>
    </citation>
    <scope>NUCLEOTIDE SEQUENCE [LARGE SCALE GENOMIC DNA]</scope>
    <source>
        <strain evidence="4">ATCC 20476 / IMI 206040</strain>
    </source>
</reference>
<dbReference type="GO" id="GO:0051321">
    <property type="term" value="P:meiotic cell cycle"/>
    <property type="evidence" value="ECO:0007669"/>
    <property type="project" value="UniProtKB-KW"/>
</dbReference>
<name>G9NN03_HYPAI</name>
<dbReference type="STRING" id="452589.G9NN03"/>
<dbReference type="GO" id="GO:0016787">
    <property type="term" value="F:hydrolase activity"/>
    <property type="evidence" value="ECO:0007669"/>
    <property type="project" value="UniProtKB-KW"/>
</dbReference>
<dbReference type="Proteomes" id="UP000005426">
    <property type="component" value="Unassembled WGS sequence"/>
</dbReference>
<feature type="compositionally biased region" description="Polar residues" evidence="1">
    <location>
        <begin position="29"/>
        <end position="49"/>
    </location>
</feature>
<protein>
    <recommendedName>
        <fullName evidence="2">SEC63 domain-containing protein</fullName>
    </recommendedName>
</protein>
<dbReference type="GeneID" id="25786440"/>
<evidence type="ECO:0000313" key="3">
    <source>
        <dbReference type="EMBL" id="EHK48281.1"/>
    </source>
</evidence>
<dbReference type="SMART" id="SM00973">
    <property type="entry name" value="Sec63"/>
    <property type="match status" value="1"/>
</dbReference>
<dbReference type="OrthoDB" id="5575at2759"/>
<gene>
    <name evidence="3" type="ORF">TRIATDRAFT_91197</name>
</gene>
<evidence type="ECO:0000259" key="2">
    <source>
        <dbReference type="SMART" id="SM00973"/>
    </source>
</evidence>
<dbReference type="InterPro" id="IPR052247">
    <property type="entry name" value="Meiotic_Crossover_Helicase"/>
</dbReference>
<dbReference type="AlphaFoldDB" id="G9NN03"/>
<accession>G9NN03</accession>
<comment type="caution">
    <text evidence="3">The sequence shown here is derived from an EMBL/GenBank/DDBJ whole genome shotgun (WGS) entry which is preliminary data.</text>
</comment>
<dbReference type="PANTHER" id="PTHR47835">
    <property type="entry name" value="HFM1, ATP DEPENDENT DNA HELICASE HOMOLOG"/>
    <property type="match status" value="1"/>
</dbReference>
<feature type="domain" description="SEC63" evidence="2">
    <location>
        <begin position="76"/>
        <end position="400"/>
    </location>
</feature>
<feature type="region of interest" description="Disordered" evidence="1">
    <location>
        <begin position="1"/>
        <end position="75"/>
    </location>
</feature>
<evidence type="ECO:0000313" key="4">
    <source>
        <dbReference type="Proteomes" id="UP000005426"/>
    </source>
</evidence>
<dbReference type="Gene3D" id="1.10.3380.10">
    <property type="entry name" value="Sec63 N-terminal domain-like domain"/>
    <property type="match status" value="1"/>
</dbReference>
<dbReference type="eggNOG" id="KOG0952">
    <property type="taxonomic scope" value="Eukaryota"/>
</dbReference>
<dbReference type="Pfam" id="PF02889">
    <property type="entry name" value="Sec63"/>
    <property type="match status" value="1"/>
</dbReference>
<proteinExistence type="predicted"/>
<keyword evidence="4" id="KW-1185">Reference proteome</keyword>
<evidence type="ECO:0000256" key="1">
    <source>
        <dbReference type="SAM" id="MobiDB-lite"/>
    </source>
</evidence>
<organism evidence="3 4">
    <name type="scientific">Hypocrea atroviridis (strain ATCC 20476 / IMI 206040)</name>
    <name type="common">Trichoderma atroviride</name>
    <dbReference type="NCBI Taxonomy" id="452589"/>
    <lineage>
        <taxon>Eukaryota</taxon>
        <taxon>Fungi</taxon>
        <taxon>Dikarya</taxon>
        <taxon>Ascomycota</taxon>
        <taxon>Pezizomycotina</taxon>
        <taxon>Sordariomycetes</taxon>
        <taxon>Hypocreomycetidae</taxon>
        <taxon>Hypocreales</taxon>
        <taxon>Hypocreaceae</taxon>
        <taxon>Trichoderma</taxon>
    </lineage>
</organism>
<dbReference type="GO" id="GO:0043138">
    <property type="term" value="F:3'-5' DNA helicase activity"/>
    <property type="evidence" value="ECO:0007669"/>
    <property type="project" value="UniProtKB-EC"/>
</dbReference>